<dbReference type="AlphaFoldDB" id="A0AAW7Z6I6"/>
<organism evidence="2 4">
    <name type="scientific">Alteromonas stellipolaris</name>
    <dbReference type="NCBI Taxonomy" id="233316"/>
    <lineage>
        <taxon>Bacteria</taxon>
        <taxon>Pseudomonadati</taxon>
        <taxon>Pseudomonadota</taxon>
        <taxon>Gammaproteobacteria</taxon>
        <taxon>Alteromonadales</taxon>
        <taxon>Alteromonadaceae</taxon>
        <taxon>Alteromonas/Salinimonas group</taxon>
        <taxon>Alteromonas</taxon>
    </lineage>
</organism>
<dbReference type="RefSeq" id="WP_057789611.1">
    <property type="nucleotide sequence ID" value="NZ_CAXIBE010000003.1"/>
</dbReference>
<gene>
    <name evidence="1" type="ORF">AVL57_17350</name>
    <name evidence="2" type="ORF">Q4527_14475</name>
</gene>
<dbReference type="Proteomes" id="UP000056750">
    <property type="component" value="Chromosome"/>
</dbReference>
<dbReference type="Gene3D" id="2.40.10.10">
    <property type="entry name" value="Trypsin-like serine proteases"/>
    <property type="match status" value="1"/>
</dbReference>
<evidence type="ECO:0008006" key="5">
    <source>
        <dbReference type="Google" id="ProtNLM"/>
    </source>
</evidence>
<sequence length="238" mass="26115">MSYIKVIDTKKSKYDQGSAVALIRRTRKNLSVEHYLVSCFHLFGLLARNIKQPCQQAVIEHDGKVIANYKGICGSIAPLGTDTWSFDVAFAKVEPKNLALARNAIPGPVPTKILYYMDELPKTAIMHSPRVKATDSNDTESKITLSNVCAKRGNQQIVSYGPELNRLQAVHRLIVSYDGETMAGDSGSPVLSDDGDTLLGMHIAGNGSKGYMLPAVDFIQNANRFIPEFKNDTLSLDL</sequence>
<name>A0AAW7Z6I6_9ALTE</name>
<reference evidence="1 3" key="1">
    <citation type="submission" date="2015-12" db="EMBL/GenBank/DDBJ databases">
        <title>Intraspecies pangenome expansion in the marine bacterium Alteromonas.</title>
        <authorList>
            <person name="Lopez-Perez M."/>
            <person name="Rodriguez-Valera F."/>
        </authorList>
    </citation>
    <scope>NUCLEOTIDE SEQUENCE [LARGE SCALE GENOMIC DNA]</scope>
    <source>
        <strain evidence="1 3">LMG 21861</strain>
    </source>
</reference>
<keyword evidence="3" id="KW-1185">Reference proteome</keyword>
<accession>A0AAW7Z6I6</accession>
<protein>
    <recommendedName>
        <fullName evidence="5">Serine protease</fullName>
    </recommendedName>
</protein>
<evidence type="ECO:0000313" key="3">
    <source>
        <dbReference type="Proteomes" id="UP000056750"/>
    </source>
</evidence>
<dbReference type="InterPro" id="IPR009003">
    <property type="entry name" value="Peptidase_S1_PA"/>
</dbReference>
<evidence type="ECO:0000313" key="2">
    <source>
        <dbReference type="EMBL" id="MDO6578606.1"/>
    </source>
</evidence>
<dbReference type="GeneID" id="83259466"/>
<dbReference type="Proteomes" id="UP001170717">
    <property type="component" value="Unassembled WGS sequence"/>
</dbReference>
<evidence type="ECO:0000313" key="4">
    <source>
        <dbReference type="Proteomes" id="UP001170717"/>
    </source>
</evidence>
<reference evidence="2" key="2">
    <citation type="submission" date="2023-07" db="EMBL/GenBank/DDBJ databases">
        <title>Genome content predicts the carbon catabolic preferences of heterotrophic bacteria.</title>
        <authorList>
            <person name="Gralka M."/>
        </authorList>
    </citation>
    <scope>NUCLEOTIDE SEQUENCE</scope>
    <source>
        <strain evidence="2">F2M12</strain>
    </source>
</reference>
<dbReference type="KEGG" id="asq:AVL57_17350"/>
<dbReference type="SUPFAM" id="SSF50494">
    <property type="entry name" value="Trypsin-like serine proteases"/>
    <property type="match status" value="2"/>
</dbReference>
<evidence type="ECO:0000313" key="1">
    <source>
        <dbReference type="EMBL" id="AMJ75574.1"/>
    </source>
</evidence>
<dbReference type="InterPro" id="IPR043504">
    <property type="entry name" value="Peptidase_S1_PA_chymotrypsin"/>
</dbReference>
<proteinExistence type="predicted"/>
<dbReference type="EMBL" id="JAUOQI010000010">
    <property type="protein sequence ID" value="MDO6578606.1"/>
    <property type="molecule type" value="Genomic_DNA"/>
</dbReference>
<dbReference type="EMBL" id="CP013926">
    <property type="protein sequence ID" value="AMJ75574.1"/>
    <property type="molecule type" value="Genomic_DNA"/>
</dbReference>